<name>A0A1I7ZWF3_9BILA</name>
<proteinExistence type="predicted"/>
<protein>
    <submittedName>
        <fullName evidence="2">HDAC_interact domain-containing protein</fullName>
    </submittedName>
</protein>
<keyword evidence="1" id="KW-1185">Reference proteome</keyword>
<accession>A0A1I7ZWF3</accession>
<dbReference type="Proteomes" id="UP000095287">
    <property type="component" value="Unplaced"/>
</dbReference>
<organism evidence="1 2">
    <name type="scientific">Steinernema glaseri</name>
    <dbReference type="NCBI Taxonomy" id="37863"/>
    <lineage>
        <taxon>Eukaryota</taxon>
        <taxon>Metazoa</taxon>
        <taxon>Ecdysozoa</taxon>
        <taxon>Nematoda</taxon>
        <taxon>Chromadorea</taxon>
        <taxon>Rhabditida</taxon>
        <taxon>Tylenchina</taxon>
        <taxon>Panagrolaimomorpha</taxon>
        <taxon>Strongyloidoidea</taxon>
        <taxon>Steinernematidae</taxon>
        <taxon>Steinernema</taxon>
    </lineage>
</organism>
<evidence type="ECO:0000313" key="2">
    <source>
        <dbReference type="WBParaSite" id="L893_g30444.t3"/>
    </source>
</evidence>
<dbReference type="AlphaFoldDB" id="A0A1I7ZWF3"/>
<dbReference type="WBParaSite" id="L893_g30444.t3">
    <property type="protein sequence ID" value="L893_g30444.t3"/>
    <property type="gene ID" value="L893_g30444"/>
</dbReference>
<reference evidence="2" key="1">
    <citation type="submission" date="2016-11" db="UniProtKB">
        <authorList>
            <consortium name="WormBaseParasite"/>
        </authorList>
    </citation>
    <scope>IDENTIFICATION</scope>
</reference>
<sequence length="118" mass="13240">MHQVGQLGNQASRKSFRNRVTSIKASKLQLASSPRATHNLAELSTAFQLGSEEDSKKDNVLDVMGNFTFNTHGSDLLLVLHLLKKHVGMYLTSDVLFKMAQIEQEDRIEDKKLRSEVA</sequence>
<evidence type="ECO:0000313" key="1">
    <source>
        <dbReference type="Proteomes" id="UP000095287"/>
    </source>
</evidence>